<evidence type="ECO:0000313" key="4">
    <source>
        <dbReference type="Proteomes" id="UP000653730"/>
    </source>
</evidence>
<evidence type="ECO:0000313" key="3">
    <source>
        <dbReference type="EMBL" id="MBC9798546.1"/>
    </source>
</evidence>
<dbReference type="EMBL" id="JACVDC010000131">
    <property type="protein sequence ID" value="MBC9798546.1"/>
    <property type="molecule type" value="Genomic_DNA"/>
</dbReference>
<dbReference type="AlphaFoldDB" id="A0A926JWP1"/>
<dbReference type="Gene3D" id="1.25.40.10">
    <property type="entry name" value="Tetratricopeptide repeat domain"/>
    <property type="match status" value="1"/>
</dbReference>
<dbReference type="InterPro" id="IPR019734">
    <property type="entry name" value="TPR_rpt"/>
</dbReference>
<dbReference type="SUPFAM" id="SSF48452">
    <property type="entry name" value="TPR-like"/>
    <property type="match status" value="1"/>
</dbReference>
<dbReference type="GO" id="GO:0016787">
    <property type="term" value="F:hydrolase activity"/>
    <property type="evidence" value="ECO:0007669"/>
    <property type="project" value="UniProtKB-KW"/>
</dbReference>
<keyword evidence="1" id="KW-0802">TPR repeat</keyword>
<dbReference type="Pfam" id="PF00144">
    <property type="entry name" value="Beta-lactamase"/>
    <property type="match status" value="1"/>
</dbReference>
<comment type="caution">
    <text evidence="3">The sequence shown here is derived from an EMBL/GenBank/DDBJ whole genome shotgun (WGS) entry which is preliminary data.</text>
</comment>
<proteinExistence type="predicted"/>
<dbReference type="SUPFAM" id="SSF56601">
    <property type="entry name" value="beta-lactamase/transpeptidase-like"/>
    <property type="match status" value="1"/>
</dbReference>
<dbReference type="PANTHER" id="PTHR46825">
    <property type="entry name" value="D-ALANYL-D-ALANINE-CARBOXYPEPTIDASE/ENDOPEPTIDASE AMPH"/>
    <property type="match status" value="1"/>
</dbReference>
<evidence type="ECO:0000256" key="1">
    <source>
        <dbReference type="PROSITE-ProRule" id="PRU00339"/>
    </source>
</evidence>
<dbReference type="InterPro" id="IPR011990">
    <property type="entry name" value="TPR-like_helical_dom_sf"/>
</dbReference>
<dbReference type="InterPro" id="IPR012338">
    <property type="entry name" value="Beta-lactam/transpept-like"/>
</dbReference>
<dbReference type="PANTHER" id="PTHR46825:SF12">
    <property type="entry name" value="PENICILLIN-BINDING PROTEIN 4"/>
    <property type="match status" value="1"/>
</dbReference>
<gene>
    <name evidence="3" type="ORF">IBL28_21450</name>
</gene>
<dbReference type="PROSITE" id="PS51257">
    <property type="entry name" value="PROKAR_LIPOPROTEIN"/>
    <property type="match status" value="1"/>
</dbReference>
<dbReference type="PROSITE" id="PS50005">
    <property type="entry name" value="TPR"/>
    <property type="match status" value="1"/>
</dbReference>
<name>A0A926JWP1_9FLAO</name>
<organism evidence="3 4">
    <name type="scientific">Sinomicrobium weinanense</name>
    <dbReference type="NCBI Taxonomy" id="2842200"/>
    <lineage>
        <taxon>Bacteria</taxon>
        <taxon>Pseudomonadati</taxon>
        <taxon>Bacteroidota</taxon>
        <taxon>Flavobacteriia</taxon>
        <taxon>Flavobacteriales</taxon>
        <taxon>Flavobacteriaceae</taxon>
        <taxon>Sinomicrobium</taxon>
    </lineage>
</organism>
<sequence length="603" mass="67529">MKTTSLFFLTLIFLQACSNPSESKTDKIRKVETGLIHPVYLEGDSTWTIEERMAHYGVPGVSIAVIRNSEIDWVKSYGVVDKESQSPVTTQTLFQAASISKPLTAYGALKLVEQNKLGLDKDVNTYLQSWNLPDNEFTEEKAVTLKQLLNHSGGLTVHGFLGYSPGLPVPALAEVLDGTPPANSAAIRVDKLPEESFRYSGGGYCIVQQMMIDTERNPFPAIMKALVLQPLGMNNSTYDQPLRDEQLKMASTGYLPDGSMTKGKSHTYPEMAAAGLWTTAEDLAKFPIDIQKTLKGESETVLSKHMAAQMLTPFVEDFIGLGIFLDKKKDDIYFGHGGWNEGFSSQFIAHKNKGYGVVVLTNANHPAFVEELIRSVALTYGWDNFVPVYKKMEPDQSEIAEITGRYRLNNDALIEIYQSGNSLFKKELREDAVELFKISDSTYISRENNQPILFKANTENGFNMLILNADNETIESDLSRMKDGEKLPFEFLEAGNFEQAAKEYQRLTKADPDDPAIQETRLNQTGYRLLNSGKVKLARDIFKINMFLYPDSFNVYDSYAEACLKNSELDLAVENYKKSLELNPENANAEKMLEEIQKNDVGN</sequence>
<dbReference type="RefSeq" id="WP_187967660.1">
    <property type="nucleotide sequence ID" value="NZ_JACVDC010000131.1"/>
</dbReference>
<evidence type="ECO:0000259" key="2">
    <source>
        <dbReference type="Pfam" id="PF00144"/>
    </source>
</evidence>
<keyword evidence="3" id="KW-0378">Hydrolase</keyword>
<reference evidence="3 4" key="1">
    <citation type="submission" date="2020-09" db="EMBL/GenBank/DDBJ databases">
        <title>Sinomicrobium weinanense sp. nov., a halophilic bacteria isolated from saline-alkali soil.</title>
        <authorList>
            <person name="Wu P."/>
            <person name="Ren H."/>
            <person name="Mei Y."/>
            <person name="Liang Y."/>
            <person name="Chen Z."/>
        </authorList>
    </citation>
    <scope>NUCLEOTIDE SEQUENCE [LARGE SCALE GENOMIC DNA]</scope>
    <source>
        <strain evidence="3 4">FJxs</strain>
    </source>
</reference>
<feature type="repeat" description="TPR" evidence="1">
    <location>
        <begin position="553"/>
        <end position="586"/>
    </location>
</feature>
<feature type="domain" description="Beta-lactamase-related" evidence="2">
    <location>
        <begin position="48"/>
        <end position="377"/>
    </location>
</feature>
<protein>
    <submittedName>
        <fullName evidence="3">Serine hydrolase</fullName>
    </submittedName>
</protein>
<dbReference type="InterPro" id="IPR001466">
    <property type="entry name" value="Beta-lactam-related"/>
</dbReference>
<dbReference type="InterPro" id="IPR050491">
    <property type="entry name" value="AmpC-like"/>
</dbReference>
<keyword evidence="4" id="KW-1185">Reference proteome</keyword>
<dbReference type="Gene3D" id="3.40.710.10">
    <property type="entry name" value="DD-peptidase/beta-lactamase superfamily"/>
    <property type="match status" value="1"/>
</dbReference>
<dbReference type="Proteomes" id="UP000653730">
    <property type="component" value="Unassembled WGS sequence"/>
</dbReference>
<accession>A0A926JWP1</accession>